<dbReference type="SUPFAM" id="SSF46785">
    <property type="entry name" value="Winged helix' DNA-binding domain"/>
    <property type="match status" value="1"/>
</dbReference>
<dbReference type="OrthoDB" id="7471569at2"/>
<gene>
    <name evidence="1" type="ORF">GGE60_000499</name>
</gene>
<dbReference type="GeneID" id="32525728"/>
<evidence type="ECO:0000313" key="2">
    <source>
        <dbReference type="Proteomes" id="UP000543836"/>
    </source>
</evidence>
<evidence type="ECO:0000313" key="1">
    <source>
        <dbReference type="EMBL" id="MBB4566411.1"/>
    </source>
</evidence>
<comment type="caution">
    <text evidence="1">The sequence shown here is derived from an EMBL/GenBank/DDBJ whole genome shotgun (WGS) entry which is preliminary data.</text>
</comment>
<dbReference type="Pfam" id="PF25212">
    <property type="entry name" value="HVO_A0114"/>
    <property type="match status" value="1"/>
</dbReference>
<organism evidence="1 2">
    <name type="scientific">Rhizobium leucaenae</name>
    <dbReference type="NCBI Taxonomy" id="29450"/>
    <lineage>
        <taxon>Bacteria</taxon>
        <taxon>Pseudomonadati</taxon>
        <taxon>Pseudomonadota</taxon>
        <taxon>Alphaproteobacteria</taxon>
        <taxon>Hyphomicrobiales</taxon>
        <taxon>Rhizobiaceae</taxon>
        <taxon>Rhizobium/Agrobacterium group</taxon>
        <taxon>Rhizobium</taxon>
    </lineage>
</organism>
<keyword evidence="2" id="KW-1185">Reference proteome</keyword>
<dbReference type="Proteomes" id="UP000543836">
    <property type="component" value="Unassembled WGS sequence"/>
</dbReference>
<protein>
    <submittedName>
        <fullName evidence="1">Putative transcriptional regulator</fullName>
    </submittedName>
</protein>
<proteinExistence type="predicted"/>
<dbReference type="EMBL" id="JACIIG010000001">
    <property type="protein sequence ID" value="MBB4566411.1"/>
    <property type="molecule type" value="Genomic_DNA"/>
</dbReference>
<accession>A0A7W6ZPP4</accession>
<sequence>MTTLKVKIETLEETLSRAAKAWKSAEAGQEAAADESLAFASWDLMHRVLAPKRLEILRVMTGQGAISMREVARRVDRDFKGVHADVELLLRNGVIDRTADGIVFPYDRIHVEFDIEAAA</sequence>
<name>A0A7W6ZPP4_9HYPH</name>
<reference evidence="1 2" key="1">
    <citation type="submission" date="2020-08" db="EMBL/GenBank/DDBJ databases">
        <title>Genomic Encyclopedia of Type Strains, Phase IV (KMG-V): Genome sequencing to study the core and pangenomes of soil and plant-associated prokaryotes.</title>
        <authorList>
            <person name="Whitman W."/>
        </authorList>
    </citation>
    <scope>NUCLEOTIDE SEQUENCE [LARGE SCALE GENOMIC DNA]</scope>
    <source>
        <strain evidence="1 2">SEMIA 492</strain>
    </source>
</reference>
<dbReference type="RefSeq" id="WP_028754597.1">
    <property type="nucleotide sequence ID" value="NZ_JACIIG010000001.1"/>
</dbReference>
<dbReference type="InterPro" id="IPR036390">
    <property type="entry name" value="WH_DNA-bd_sf"/>
</dbReference>
<dbReference type="AlphaFoldDB" id="A0A7W6ZPP4"/>